<feature type="transmembrane region" description="Helical" evidence="3">
    <location>
        <begin position="224"/>
        <end position="244"/>
    </location>
</feature>
<sequence length="493" mass="54694">MHRNIEDCDKEQFKRVLMRCACYKFHGLPFPSLYTPLILSSLNYNLGAFPFCLAPSTSTASQPSVIVHPTTADSRDDVTPPAGKKVKLEDQGEEKSDKTIKSSLDNLLLTSINGTSSNCDECGKEFSSLFAVMTHKAREHAAPETSKETSPSTLKCLECDKEFESIAYLEQHKMMQHNGQFPLHDLDPASAMASLNTPKQSSVVKRQYSSNGKNYCDLCNKEILYIYIYNFCLLSFCIIFFKFLAKSVVPVPTMVVNQADEKCPLCEKRMAVANLPSHIQAEHAGAVGGLMAAQTPPSPRAECKFCSLTFKEDMELHLHQINNHTVELLHKQAAQREEKSEFLKGLARRRDVKLDPSLLKCSQCQYSTKDSRNLEMHVERHERMNEAKASPEDDDDDALQMTTEAALKMVVANKSGSISPSGESLPEGFGKVDSSCDKPYIVQSFILRTSDPSGALLGEIVAHLPVKALIAQPTQVTFELVPHSAIDANVFHV</sequence>
<dbReference type="InterPro" id="IPR013087">
    <property type="entry name" value="Znf_C2H2_type"/>
</dbReference>
<dbReference type="WBParaSite" id="Hba_05462">
    <property type="protein sequence ID" value="Hba_05462"/>
    <property type="gene ID" value="Hba_05462"/>
</dbReference>
<evidence type="ECO:0000256" key="1">
    <source>
        <dbReference type="PROSITE-ProRule" id="PRU00042"/>
    </source>
</evidence>
<reference evidence="6" key="1">
    <citation type="submission" date="2016-11" db="UniProtKB">
        <authorList>
            <consortium name="WormBaseParasite"/>
        </authorList>
    </citation>
    <scope>IDENTIFICATION</scope>
</reference>
<dbReference type="Proteomes" id="UP000095283">
    <property type="component" value="Unplaced"/>
</dbReference>
<organism evidence="5 6">
    <name type="scientific">Heterorhabditis bacteriophora</name>
    <name type="common">Entomopathogenic nematode worm</name>
    <dbReference type="NCBI Taxonomy" id="37862"/>
    <lineage>
        <taxon>Eukaryota</taxon>
        <taxon>Metazoa</taxon>
        <taxon>Ecdysozoa</taxon>
        <taxon>Nematoda</taxon>
        <taxon>Chromadorea</taxon>
        <taxon>Rhabditida</taxon>
        <taxon>Rhabditina</taxon>
        <taxon>Rhabditomorpha</taxon>
        <taxon>Strongyloidea</taxon>
        <taxon>Heterorhabditidae</taxon>
        <taxon>Heterorhabditis</taxon>
    </lineage>
</organism>
<evidence type="ECO:0000313" key="6">
    <source>
        <dbReference type="WBParaSite" id="Hba_05462"/>
    </source>
</evidence>
<dbReference type="GO" id="GO:0008270">
    <property type="term" value="F:zinc ion binding"/>
    <property type="evidence" value="ECO:0007669"/>
    <property type="project" value="UniProtKB-KW"/>
</dbReference>
<feature type="domain" description="C2H2-type" evidence="4">
    <location>
        <begin position="154"/>
        <end position="182"/>
    </location>
</feature>
<dbReference type="SMART" id="SM00355">
    <property type="entry name" value="ZnF_C2H2"/>
    <property type="match status" value="5"/>
</dbReference>
<proteinExistence type="predicted"/>
<keyword evidence="3" id="KW-0472">Membrane</keyword>
<feature type="domain" description="C2H2-type" evidence="4">
    <location>
        <begin position="117"/>
        <end position="145"/>
    </location>
</feature>
<dbReference type="SUPFAM" id="SSF57667">
    <property type="entry name" value="beta-beta-alpha zinc fingers"/>
    <property type="match status" value="1"/>
</dbReference>
<feature type="compositionally biased region" description="Basic and acidic residues" evidence="2">
    <location>
        <begin position="86"/>
        <end position="99"/>
    </location>
</feature>
<dbReference type="InterPro" id="IPR036236">
    <property type="entry name" value="Znf_C2H2_sf"/>
</dbReference>
<dbReference type="PANTHER" id="PTHR21190">
    <property type="entry name" value="GH10077P"/>
    <property type="match status" value="1"/>
</dbReference>
<protein>
    <submittedName>
        <fullName evidence="6">C2H2-type domain-containing protein</fullName>
    </submittedName>
</protein>
<keyword evidence="1" id="KW-0863">Zinc-finger</keyword>
<dbReference type="PROSITE" id="PS00028">
    <property type="entry name" value="ZINC_FINGER_C2H2_1"/>
    <property type="match status" value="3"/>
</dbReference>
<dbReference type="PROSITE" id="PS50157">
    <property type="entry name" value="ZINC_FINGER_C2H2_2"/>
    <property type="match status" value="2"/>
</dbReference>
<evidence type="ECO:0000313" key="5">
    <source>
        <dbReference type="Proteomes" id="UP000095283"/>
    </source>
</evidence>
<feature type="region of interest" description="Disordered" evidence="2">
    <location>
        <begin position="69"/>
        <end position="99"/>
    </location>
</feature>
<evidence type="ECO:0000256" key="2">
    <source>
        <dbReference type="SAM" id="MobiDB-lite"/>
    </source>
</evidence>
<evidence type="ECO:0000256" key="3">
    <source>
        <dbReference type="SAM" id="Phobius"/>
    </source>
</evidence>
<dbReference type="PANTHER" id="PTHR21190:SF1">
    <property type="entry name" value="GH10077P"/>
    <property type="match status" value="1"/>
</dbReference>
<accession>A0A1I7WKH0</accession>
<keyword evidence="3" id="KW-0812">Transmembrane</keyword>
<name>A0A1I7WKH0_HETBA</name>
<dbReference type="Gene3D" id="3.30.160.60">
    <property type="entry name" value="Classic Zinc Finger"/>
    <property type="match status" value="2"/>
</dbReference>
<keyword evidence="5" id="KW-1185">Reference proteome</keyword>
<keyword evidence="3" id="KW-1133">Transmembrane helix</keyword>
<evidence type="ECO:0000259" key="4">
    <source>
        <dbReference type="PROSITE" id="PS50157"/>
    </source>
</evidence>
<dbReference type="AlphaFoldDB" id="A0A1I7WKH0"/>
<keyword evidence="1" id="KW-0862">Zinc</keyword>
<keyword evidence="1" id="KW-0479">Metal-binding</keyword>